<dbReference type="InterPro" id="IPR001845">
    <property type="entry name" value="HTH_ArsR_DNA-bd_dom"/>
</dbReference>
<sequence length="131" mass="14600">MMTLWQSRAQADIAADKLRRFAQPQRLMILSLLLEGEKSVTEIDMASEIGQPALSQQLAELRKAELVTTRRQAKQVYYSLADDTVVLCVRSIEAVFGAGDPEQALLSMVKPDVRPERSGIVRGAANFVRIR</sequence>
<dbReference type="Proteomes" id="UP000219167">
    <property type="component" value="Unassembled WGS sequence"/>
</dbReference>
<accession>A0A285UMZ6</accession>
<dbReference type="NCBIfam" id="NF033788">
    <property type="entry name" value="HTH_metalloreg"/>
    <property type="match status" value="1"/>
</dbReference>
<feature type="domain" description="HTH arsR-type" evidence="4">
    <location>
        <begin position="6"/>
        <end position="100"/>
    </location>
</feature>
<evidence type="ECO:0000256" key="1">
    <source>
        <dbReference type="ARBA" id="ARBA00023015"/>
    </source>
</evidence>
<dbReference type="Gene3D" id="1.10.10.10">
    <property type="entry name" value="Winged helix-like DNA-binding domain superfamily/Winged helix DNA-binding domain"/>
    <property type="match status" value="1"/>
</dbReference>
<evidence type="ECO:0000259" key="4">
    <source>
        <dbReference type="PROSITE" id="PS50987"/>
    </source>
</evidence>
<evidence type="ECO:0000313" key="6">
    <source>
        <dbReference type="Proteomes" id="UP000219167"/>
    </source>
</evidence>
<dbReference type="PROSITE" id="PS50987">
    <property type="entry name" value="HTH_ARSR_2"/>
    <property type="match status" value="1"/>
</dbReference>
<dbReference type="InterPro" id="IPR011991">
    <property type="entry name" value="ArsR-like_HTH"/>
</dbReference>
<dbReference type="EMBL" id="OBQD01000011">
    <property type="protein sequence ID" value="SOC43274.1"/>
    <property type="molecule type" value="Genomic_DNA"/>
</dbReference>
<name>A0A285UMZ6_9HYPH</name>
<dbReference type="SMART" id="SM00418">
    <property type="entry name" value="HTH_ARSR"/>
    <property type="match status" value="1"/>
</dbReference>
<dbReference type="Pfam" id="PF01022">
    <property type="entry name" value="HTH_5"/>
    <property type="match status" value="1"/>
</dbReference>
<dbReference type="SUPFAM" id="SSF46785">
    <property type="entry name" value="Winged helix' DNA-binding domain"/>
    <property type="match status" value="1"/>
</dbReference>
<dbReference type="AlphaFoldDB" id="A0A285UMZ6"/>
<dbReference type="InterPro" id="IPR051011">
    <property type="entry name" value="Metal_resp_trans_reg"/>
</dbReference>
<dbReference type="OrthoDB" id="194599at2"/>
<dbReference type="GO" id="GO:0003700">
    <property type="term" value="F:DNA-binding transcription factor activity"/>
    <property type="evidence" value="ECO:0007669"/>
    <property type="project" value="InterPro"/>
</dbReference>
<gene>
    <name evidence="5" type="ORF">SAMN05892877_11115</name>
</gene>
<dbReference type="PRINTS" id="PR00778">
    <property type="entry name" value="HTHARSR"/>
</dbReference>
<keyword evidence="2" id="KW-0238">DNA-binding</keyword>
<keyword evidence="6" id="KW-1185">Reference proteome</keyword>
<dbReference type="PANTHER" id="PTHR43132:SF2">
    <property type="entry name" value="ARSENICAL RESISTANCE OPERON REPRESSOR ARSR-RELATED"/>
    <property type="match status" value="1"/>
</dbReference>
<proteinExistence type="predicted"/>
<keyword evidence="1" id="KW-0805">Transcription regulation</keyword>
<protein>
    <submittedName>
        <fullName evidence="5">ArsR family transcriptional regulator</fullName>
    </submittedName>
</protein>
<keyword evidence="3" id="KW-0804">Transcription</keyword>
<dbReference type="InterPro" id="IPR036388">
    <property type="entry name" value="WH-like_DNA-bd_sf"/>
</dbReference>
<organism evidence="5 6">
    <name type="scientific">Rhizobium subbaraonis</name>
    <dbReference type="NCBI Taxonomy" id="908946"/>
    <lineage>
        <taxon>Bacteria</taxon>
        <taxon>Pseudomonadati</taxon>
        <taxon>Pseudomonadota</taxon>
        <taxon>Alphaproteobacteria</taxon>
        <taxon>Hyphomicrobiales</taxon>
        <taxon>Rhizobiaceae</taxon>
        <taxon>Rhizobium/Agrobacterium group</taxon>
        <taxon>Rhizobium</taxon>
    </lineage>
</organism>
<evidence type="ECO:0000313" key="5">
    <source>
        <dbReference type="EMBL" id="SOC43274.1"/>
    </source>
</evidence>
<evidence type="ECO:0000256" key="3">
    <source>
        <dbReference type="ARBA" id="ARBA00023163"/>
    </source>
</evidence>
<reference evidence="5 6" key="1">
    <citation type="submission" date="2017-08" db="EMBL/GenBank/DDBJ databases">
        <authorList>
            <person name="de Groot N.N."/>
        </authorList>
    </citation>
    <scope>NUCLEOTIDE SEQUENCE [LARGE SCALE GENOMIC DNA]</scope>
    <source>
        <strain evidence="5 6">JC85</strain>
    </source>
</reference>
<dbReference type="CDD" id="cd00090">
    <property type="entry name" value="HTH_ARSR"/>
    <property type="match status" value="1"/>
</dbReference>
<dbReference type="InterPro" id="IPR036390">
    <property type="entry name" value="WH_DNA-bd_sf"/>
</dbReference>
<dbReference type="PANTHER" id="PTHR43132">
    <property type="entry name" value="ARSENICAL RESISTANCE OPERON REPRESSOR ARSR-RELATED"/>
    <property type="match status" value="1"/>
</dbReference>
<evidence type="ECO:0000256" key="2">
    <source>
        <dbReference type="ARBA" id="ARBA00023125"/>
    </source>
</evidence>
<dbReference type="GO" id="GO:0003677">
    <property type="term" value="F:DNA binding"/>
    <property type="evidence" value="ECO:0007669"/>
    <property type="project" value="UniProtKB-KW"/>
</dbReference>